<dbReference type="InterPro" id="IPR050827">
    <property type="entry name" value="CRP1_MDG1_kinase"/>
</dbReference>
<dbReference type="GeneID" id="68349250"/>
<proteinExistence type="inferred from homology"/>
<dbReference type="RefSeq" id="XP_044724992.1">
    <property type="nucleotide sequence ID" value="XM_044858592.1"/>
</dbReference>
<feature type="compositionally biased region" description="Polar residues" evidence="2">
    <location>
        <begin position="460"/>
        <end position="470"/>
    </location>
</feature>
<evidence type="ECO:0000259" key="3">
    <source>
        <dbReference type="Pfam" id="PF16561"/>
    </source>
</evidence>
<dbReference type="Gene3D" id="2.60.40.10">
    <property type="entry name" value="Immunoglobulins"/>
    <property type="match status" value="1"/>
</dbReference>
<dbReference type="Proteomes" id="UP000824596">
    <property type="component" value="Unassembled WGS sequence"/>
</dbReference>
<dbReference type="EMBL" id="JAIZPD010000001">
    <property type="protein sequence ID" value="KAH0967479.1"/>
    <property type="molecule type" value="Genomic_DNA"/>
</dbReference>
<keyword evidence="4" id="KW-0418">Kinase</keyword>
<organism evidence="4 5">
    <name type="scientific">Hirsutella rhossiliensis</name>
    <dbReference type="NCBI Taxonomy" id="111463"/>
    <lineage>
        <taxon>Eukaryota</taxon>
        <taxon>Fungi</taxon>
        <taxon>Dikarya</taxon>
        <taxon>Ascomycota</taxon>
        <taxon>Pezizomycotina</taxon>
        <taxon>Sordariomycetes</taxon>
        <taxon>Hypocreomycetidae</taxon>
        <taxon>Hypocreales</taxon>
        <taxon>Ophiocordycipitaceae</taxon>
        <taxon>Hirsutella</taxon>
    </lineage>
</organism>
<dbReference type="GO" id="GO:0007165">
    <property type="term" value="P:signal transduction"/>
    <property type="evidence" value="ECO:0007669"/>
    <property type="project" value="TreeGrafter"/>
</dbReference>
<feature type="compositionally biased region" description="Basic and acidic residues" evidence="2">
    <location>
        <begin position="474"/>
        <end position="502"/>
    </location>
</feature>
<evidence type="ECO:0000313" key="4">
    <source>
        <dbReference type="EMBL" id="KAH0967479.1"/>
    </source>
</evidence>
<feature type="compositionally biased region" description="Polar residues" evidence="2">
    <location>
        <begin position="566"/>
        <end position="586"/>
    </location>
</feature>
<keyword evidence="5" id="KW-1185">Reference proteome</keyword>
<sequence>MGSYTFKWEHDAEEAFVTGTFDNWRKSIRLEKKNGVFQKTVPLDDTTDKIYYKFVVDHNWTVNSSCPHEADRDGNVNNYLTRADLVKPAFGTSPSPFISTVSPDSSTVAMAGKKNKSKKGSAAKQQPTSTPPTEPTAAGSSAVREGSSPVRDALRSSSPSKPRDTTATPTVGPGGFPDTPASEEDKTFGINPMPAAPGAVNPIQLAPGEKIPESISGKGINDHVKLDEDSYNRSDAIPGTDFQSQLPPVSKNMIPESSLPMGNGQEANINTVGPSSTTAALAGAVPRETAVPDMVKKSQDKAGFAPEASAVPEEVREKSEVEKELQDKVQKAPTTSEGTAGSDFHKAEHKGQAAGAAALAAGAAGVATTAAKHHSSDKTASAGNDFRSDATSAGNDLRSGATNTANDLSESAKQKAPEPTHGALVTGQTKDDAQNRASSAGPGEVRDSAFGTHKSPEVAATSSSALSKQPTEPELAKDVERAPAVDQAATHDSRPTETKPEASKSLGTSAFGAHDSTSDVHVAKPTQSQASELPTHEPKSEVAQGAEAKVAEATAADTKPAESKAEQSTPEAIKLTESQAAESTPEPTKHQETSPETTGNSAEATPEKKKKNRLSTIFTKIKEKLADKK</sequence>
<feature type="compositionally biased region" description="Polar residues" evidence="2">
    <location>
        <begin position="92"/>
        <end position="108"/>
    </location>
</feature>
<dbReference type="InterPro" id="IPR013783">
    <property type="entry name" value="Ig-like_fold"/>
</dbReference>
<dbReference type="GO" id="GO:0005737">
    <property type="term" value="C:cytoplasm"/>
    <property type="evidence" value="ECO:0007669"/>
    <property type="project" value="TreeGrafter"/>
</dbReference>
<comment type="similarity">
    <text evidence="1">Belongs to the CRP1/MDG1 family.</text>
</comment>
<dbReference type="PANTHER" id="PTHR10343:SF81">
    <property type="entry name" value="CRUCIFORM DNA-RECOGNIZING PROTEIN 1-RELATED"/>
    <property type="match status" value="1"/>
</dbReference>
<dbReference type="GO" id="GO:0019901">
    <property type="term" value="F:protein kinase binding"/>
    <property type="evidence" value="ECO:0007669"/>
    <property type="project" value="TreeGrafter"/>
</dbReference>
<feature type="compositionally biased region" description="Basic and acidic residues" evidence="2">
    <location>
        <begin position="220"/>
        <end position="232"/>
    </location>
</feature>
<dbReference type="InterPro" id="IPR014756">
    <property type="entry name" value="Ig_E-set"/>
</dbReference>
<evidence type="ECO:0000256" key="1">
    <source>
        <dbReference type="ARBA" id="ARBA00038216"/>
    </source>
</evidence>
<dbReference type="PANTHER" id="PTHR10343">
    <property type="entry name" value="5'-AMP-ACTIVATED PROTEIN KINASE , BETA SUBUNIT"/>
    <property type="match status" value="1"/>
</dbReference>
<dbReference type="Pfam" id="PF16561">
    <property type="entry name" value="AMPK1_CBM"/>
    <property type="match status" value="1"/>
</dbReference>
<dbReference type="CDD" id="cd02859">
    <property type="entry name" value="E_set_AMPKbeta_like_N"/>
    <property type="match status" value="1"/>
</dbReference>
<dbReference type="GO" id="GO:0031588">
    <property type="term" value="C:nucleotide-activated protein kinase complex"/>
    <property type="evidence" value="ECO:0007669"/>
    <property type="project" value="TreeGrafter"/>
</dbReference>
<dbReference type="GO" id="GO:0016301">
    <property type="term" value="F:kinase activity"/>
    <property type="evidence" value="ECO:0007669"/>
    <property type="project" value="UniProtKB-KW"/>
</dbReference>
<dbReference type="SUPFAM" id="SSF81296">
    <property type="entry name" value="E set domains"/>
    <property type="match status" value="1"/>
</dbReference>
<feature type="region of interest" description="Disordered" evidence="2">
    <location>
        <begin position="293"/>
        <end position="629"/>
    </location>
</feature>
<dbReference type="InterPro" id="IPR032640">
    <property type="entry name" value="AMPK1_CBM"/>
</dbReference>
<dbReference type="AlphaFoldDB" id="A0A9P8N657"/>
<feature type="compositionally biased region" description="Basic and acidic residues" evidence="2">
    <location>
        <begin position="620"/>
        <end position="629"/>
    </location>
</feature>
<accession>A0A9P8N657</accession>
<gene>
    <name evidence="4" type="ORF">HRG_00121</name>
</gene>
<feature type="compositionally biased region" description="Low complexity" evidence="2">
    <location>
        <begin position="541"/>
        <end position="556"/>
    </location>
</feature>
<feature type="compositionally biased region" description="Polar residues" evidence="2">
    <location>
        <begin position="389"/>
        <end position="409"/>
    </location>
</feature>
<evidence type="ECO:0000313" key="5">
    <source>
        <dbReference type="Proteomes" id="UP000824596"/>
    </source>
</evidence>
<protein>
    <submittedName>
        <fullName evidence="4">Glycogen recognition site of AMP-activated kinase</fullName>
    </submittedName>
</protein>
<feature type="compositionally biased region" description="Basic and acidic residues" evidence="2">
    <location>
        <begin position="313"/>
        <end position="330"/>
    </location>
</feature>
<feature type="compositionally biased region" description="Polar residues" evidence="2">
    <location>
        <begin position="594"/>
        <end position="603"/>
    </location>
</feature>
<evidence type="ECO:0000256" key="2">
    <source>
        <dbReference type="SAM" id="MobiDB-lite"/>
    </source>
</evidence>
<feature type="compositionally biased region" description="Polar residues" evidence="2">
    <location>
        <begin position="265"/>
        <end position="275"/>
    </location>
</feature>
<feature type="region of interest" description="Disordered" evidence="2">
    <location>
        <begin position="91"/>
        <end position="275"/>
    </location>
</feature>
<keyword evidence="4" id="KW-0808">Transferase</keyword>
<dbReference type="GO" id="GO:0005634">
    <property type="term" value="C:nucleus"/>
    <property type="evidence" value="ECO:0007669"/>
    <property type="project" value="TreeGrafter"/>
</dbReference>
<feature type="domain" description="AMP-activated protein kinase glycogen-binding" evidence="3">
    <location>
        <begin position="4"/>
        <end position="81"/>
    </location>
</feature>
<reference evidence="4" key="1">
    <citation type="submission" date="2021-09" db="EMBL/GenBank/DDBJ databases">
        <title>A high-quality genome of the endoparasitic fungus Hirsutella rhossiliensis with a comparison of Hirsutella genomes reveals transposable elements contributing to genome size variation.</title>
        <authorList>
            <person name="Lin R."/>
            <person name="Jiao Y."/>
            <person name="Sun X."/>
            <person name="Ling J."/>
            <person name="Xie B."/>
            <person name="Cheng X."/>
        </authorList>
    </citation>
    <scope>NUCLEOTIDE SEQUENCE</scope>
    <source>
        <strain evidence="4">HR02</strain>
    </source>
</reference>
<feature type="compositionally biased region" description="Polar residues" evidence="2">
    <location>
        <begin position="155"/>
        <end position="169"/>
    </location>
</feature>
<dbReference type="OrthoDB" id="5873279at2759"/>
<feature type="compositionally biased region" description="Low complexity" evidence="2">
    <location>
        <begin position="353"/>
        <end position="370"/>
    </location>
</feature>
<comment type="caution">
    <text evidence="4">The sequence shown here is derived from an EMBL/GenBank/DDBJ whole genome shotgun (WGS) entry which is preliminary data.</text>
</comment>
<name>A0A9P8N657_9HYPO</name>